<organism evidence="1 2">
    <name type="scientific">Gossypium trilobum</name>
    <dbReference type="NCBI Taxonomy" id="34281"/>
    <lineage>
        <taxon>Eukaryota</taxon>
        <taxon>Viridiplantae</taxon>
        <taxon>Streptophyta</taxon>
        <taxon>Embryophyta</taxon>
        <taxon>Tracheophyta</taxon>
        <taxon>Spermatophyta</taxon>
        <taxon>Magnoliopsida</taxon>
        <taxon>eudicotyledons</taxon>
        <taxon>Gunneridae</taxon>
        <taxon>Pentapetalae</taxon>
        <taxon>rosids</taxon>
        <taxon>malvids</taxon>
        <taxon>Malvales</taxon>
        <taxon>Malvaceae</taxon>
        <taxon>Malvoideae</taxon>
        <taxon>Gossypium</taxon>
    </lineage>
</organism>
<comment type="caution">
    <text evidence="1">The sequence shown here is derived from an EMBL/GenBank/DDBJ whole genome shotgun (WGS) entry which is preliminary data.</text>
</comment>
<proteinExistence type="predicted"/>
<protein>
    <submittedName>
        <fullName evidence="1">Uncharacterized protein</fullName>
    </submittedName>
</protein>
<keyword evidence="2" id="KW-1185">Reference proteome</keyword>
<reference evidence="1 2" key="1">
    <citation type="journal article" date="2019" name="Genome Biol. Evol.">
        <title>Insights into the evolution of the New World diploid cottons (Gossypium, subgenus Houzingenia) based on genome sequencing.</title>
        <authorList>
            <person name="Grover C.E."/>
            <person name="Arick M.A. 2nd"/>
            <person name="Thrash A."/>
            <person name="Conover J.L."/>
            <person name="Sanders W.S."/>
            <person name="Peterson D.G."/>
            <person name="Frelichowski J.E."/>
            <person name="Scheffler J.A."/>
            <person name="Scheffler B.E."/>
            <person name="Wendel J.F."/>
        </authorList>
    </citation>
    <scope>NUCLEOTIDE SEQUENCE [LARGE SCALE GENOMIC DNA]</scope>
    <source>
        <strain evidence="1">8</strain>
        <tissue evidence="1">Leaf</tissue>
    </source>
</reference>
<dbReference type="AlphaFoldDB" id="A0A7J9FEL9"/>
<gene>
    <name evidence="1" type="ORF">Gotri_001316</name>
</gene>
<dbReference type="EMBL" id="JABEZW010000013">
    <property type="protein sequence ID" value="MBA0783628.1"/>
    <property type="molecule type" value="Genomic_DNA"/>
</dbReference>
<dbReference type="Proteomes" id="UP000593568">
    <property type="component" value="Unassembled WGS sequence"/>
</dbReference>
<sequence length="46" mass="5065">MLESLSGKGILQSLNSMDLNELGRLVKQNLTDIDDRAGVLTQASRY</sequence>
<accession>A0A7J9FEL9</accession>
<evidence type="ECO:0000313" key="1">
    <source>
        <dbReference type="EMBL" id="MBA0783628.1"/>
    </source>
</evidence>
<evidence type="ECO:0000313" key="2">
    <source>
        <dbReference type="Proteomes" id="UP000593568"/>
    </source>
</evidence>
<name>A0A7J9FEL9_9ROSI</name>